<accession>A0ABT9BE42</accession>
<gene>
    <name evidence="5" type="ORF">Q5H93_08580</name>
</gene>
<dbReference type="SMART" id="SM00642">
    <property type="entry name" value="Aamy"/>
    <property type="match status" value="1"/>
</dbReference>
<organism evidence="5 6">
    <name type="scientific">Hymenobacter aranciens</name>
    <dbReference type="NCBI Taxonomy" id="3063996"/>
    <lineage>
        <taxon>Bacteria</taxon>
        <taxon>Pseudomonadati</taxon>
        <taxon>Bacteroidota</taxon>
        <taxon>Cytophagia</taxon>
        <taxon>Cytophagales</taxon>
        <taxon>Hymenobacteraceae</taxon>
        <taxon>Hymenobacter</taxon>
    </lineage>
</organism>
<dbReference type="InterPro" id="IPR032091">
    <property type="entry name" value="Malt_amylase-like_C"/>
</dbReference>
<dbReference type="Proteomes" id="UP001176429">
    <property type="component" value="Unassembled WGS sequence"/>
</dbReference>
<evidence type="ECO:0000313" key="5">
    <source>
        <dbReference type="EMBL" id="MDO7874783.1"/>
    </source>
</evidence>
<comment type="caution">
    <text evidence="5">The sequence shown here is derived from an EMBL/GenBank/DDBJ whole genome shotgun (WGS) entry which is preliminary data.</text>
</comment>
<dbReference type="EMBL" id="JAUQSY010000005">
    <property type="protein sequence ID" value="MDO7874783.1"/>
    <property type="molecule type" value="Genomic_DNA"/>
</dbReference>
<proteinExistence type="predicted"/>
<evidence type="ECO:0000256" key="3">
    <source>
        <dbReference type="SAM" id="SignalP"/>
    </source>
</evidence>
<dbReference type="CDD" id="cd11338">
    <property type="entry name" value="AmyAc_CMD"/>
    <property type="match status" value="1"/>
</dbReference>
<dbReference type="PANTHER" id="PTHR10357">
    <property type="entry name" value="ALPHA-AMYLASE FAMILY MEMBER"/>
    <property type="match status" value="1"/>
</dbReference>
<dbReference type="SUPFAM" id="SSF51445">
    <property type="entry name" value="(Trans)glycosidases"/>
    <property type="match status" value="1"/>
</dbReference>
<reference evidence="5" key="1">
    <citation type="submission" date="2023-07" db="EMBL/GenBank/DDBJ databases">
        <authorList>
            <person name="Kim M.K."/>
        </authorList>
    </citation>
    <scope>NUCLEOTIDE SEQUENCE</scope>
    <source>
        <strain evidence="5">ASUV-10-1</strain>
    </source>
</reference>
<evidence type="ECO:0000256" key="1">
    <source>
        <dbReference type="ARBA" id="ARBA00022801"/>
    </source>
</evidence>
<sequence length="606" mass="69308">MMTQKQTLLALLVLPALTAIAQPVQAQMDFTPQWSKGVVWYQIFPERFSNGDPGNDPKVIDQKGAYPFDDSSAFQIHPWGSDWYQLQPYELKNGKDIGYNIQRRRYGGDLQGVLNKLDYLKKLGVNSLYLTPIFWSPSSHKYDALCYHHVDPTFGPDPEGDKKLIAKENPLDPATWPWTKADLLALKLIDEVHKRKMHIIFDGVFNHMGARSFAFLDVEKNQQASPYADWFTVKSWRDDVKGTKFDYQGWFGVKTLPEFKETEAGLVAGPKQYIFNATKRWMNPMDKGAAHGIDGWRLDVAYDVAHPFWKDWRKWVRSLNPQAYMTAELVDPIEKTRPYLSGDEFDATMNYNFAFAVHDFFVQDATASTVTQFDARLKELREAFGEGVAFNMMNLVDSHDATRIASAVANPDGKQMVKWGDYFNWSQKGNNKTYNARKPTPAQRQRQKLIAAFQVLYLGSPMFFYGDEAGLWGANDPDCRKPMLWADKKYDSETFNPDQTRHDADAVAFDPELFAWYQKFIGLRQRYPAIRLGTFTTLATDDAKKLYAFRRTLGKEEVLVIINRGSQPATFTHADLAKGAFRDVFTKAAIKQVSVKPMDVVVLSNK</sequence>
<dbReference type="GO" id="GO:0016787">
    <property type="term" value="F:hydrolase activity"/>
    <property type="evidence" value="ECO:0007669"/>
    <property type="project" value="UniProtKB-KW"/>
</dbReference>
<dbReference type="Gene3D" id="3.20.20.80">
    <property type="entry name" value="Glycosidases"/>
    <property type="match status" value="1"/>
</dbReference>
<protein>
    <submittedName>
        <fullName evidence="5">Glycoside hydrolase family 13 protein</fullName>
    </submittedName>
</protein>
<dbReference type="RefSeq" id="WP_305006099.1">
    <property type="nucleotide sequence ID" value="NZ_JAUQSY010000005.1"/>
</dbReference>
<keyword evidence="6" id="KW-1185">Reference proteome</keyword>
<evidence type="ECO:0000313" key="6">
    <source>
        <dbReference type="Proteomes" id="UP001176429"/>
    </source>
</evidence>
<dbReference type="Pfam" id="PF16657">
    <property type="entry name" value="Malt_amylase_C"/>
    <property type="match status" value="1"/>
</dbReference>
<name>A0ABT9BE42_9BACT</name>
<evidence type="ECO:0000256" key="2">
    <source>
        <dbReference type="ARBA" id="ARBA00023295"/>
    </source>
</evidence>
<feature type="domain" description="Glycosyl hydrolase family 13 catalytic" evidence="4">
    <location>
        <begin position="42"/>
        <end position="524"/>
    </location>
</feature>
<feature type="chain" id="PRO_5045802329" evidence="3">
    <location>
        <begin position="22"/>
        <end position="606"/>
    </location>
</feature>
<dbReference type="InterPro" id="IPR006047">
    <property type="entry name" value="GH13_cat_dom"/>
</dbReference>
<dbReference type="InterPro" id="IPR017853">
    <property type="entry name" value="GH"/>
</dbReference>
<dbReference type="PANTHER" id="PTHR10357:SF210">
    <property type="entry name" value="MALTODEXTRIN GLUCOSIDASE"/>
    <property type="match status" value="1"/>
</dbReference>
<evidence type="ECO:0000259" key="4">
    <source>
        <dbReference type="SMART" id="SM00642"/>
    </source>
</evidence>
<keyword evidence="3" id="KW-0732">Signal</keyword>
<dbReference type="Gene3D" id="2.60.40.1180">
    <property type="entry name" value="Golgi alpha-mannosidase II"/>
    <property type="match status" value="1"/>
</dbReference>
<dbReference type="InterPro" id="IPR013780">
    <property type="entry name" value="Glyco_hydro_b"/>
</dbReference>
<dbReference type="Pfam" id="PF00128">
    <property type="entry name" value="Alpha-amylase"/>
    <property type="match status" value="2"/>
</dbReference>
<dbReference type="SUPFAM" id="SSF51011">
    <property type="entry name" value="Glycosyl hydrolase domain"/>
    <property type="match status" value="1"/>
</dbReference>
<feature type="signal peptide" evidence="3">
    <location>
        <begin position="1"/>
        <end position="21"/>
    </location>
</feature>
<keyword evidence="1 5" id="KW-0378">Hydrolase</keyword>
<keyword evidence="2" id="KW-0326">Glycosidase</keyword>